<dbReference type="EMBL" id="JMIY01000004">
    <property type="protein sequence ID" value="KCZ71790.1"/>
    <property type="molecule type" value="Genomic_DNA"/>
</dbReference>
<comment type="cofactor">
    <cofactor evidence="1 6">
        <name>Ni(2+)</name>
        <dbReference type="ChEBI" id="CHEBI:49786"/>
    </cofactor>
</comment>
<dbReference type="PROSITE" id="PS00508">
    <property type="entry name" value="NI_HGENASE_L_2"/>
    <property type="match status" value="1"/>
</dbReference>
<dbReference type="GO" id="GO:0016151">
    <property type="term" value="F:nickel cation binding"/>
    <property type="evidence" value="ECO:0007669"/>
    <property type="project" value="InterPro"/>
</dbReference>
<feature type="binding site" evidence="6">
    <location>
        <position position="75"/>
    </location>
    <ligand>
        <name>Ni(2+)</name>
        <dbReference type="ChEBI" id="CHEBI:49786"/>
    </ligand>
</feature>
<accession>A0A062V8U4</accession>
<keyword evidence="6" id="KW-0408">Iron</keyword>
<comment type="caution">
    <text evidence="7">The sequence shown here is derived from an EMBL/GenBank/DDBJ whole genome shotgun (WGS) entry which is preliminary data.</text>
</comment>
<feature type="binding site" evidence="6">
    <location>
        <position position="437"/>
    </location>
    <ligand>
        <name>Ni(2+)</name>
        <dbReference type="ChEBI" id="CHEBI:49786"/>
    </ligand>
</feature>
<evidence type="ECO:0000313" key="8">
    <source>
        <dbReference type="Proteomes" id="UP000027153"/>
    </source>
</evidence>
<keyword evidence="4 6" id="KW-0479">Metal-binding</keyword>
<name>A0A062V8U4_9EURY</name>
<dbReference type="InterPro" id="IPR001501">
    <property type="entry name" value="Ni-dep_hyd_lsu"/>
</dbReference>
<dbReference type="Pfam" id="PF00374">
    <property type="entry name" value="NiFeSe_Hases"/>
    <property type="match status" value="2"/>
</dbReference>
<dbReference type="PANTHER" id="PTHR43600:SF2">
    <property type="entry name" value="F420-NON-REDUCING HYDROGENASE VHU SUBUNIT A"/>
    <property type="match status" value="1"/>
</dbReference>
<organism evidence="7 8">
    <name type="scientific">Candidatus Methanoperedens nitratireducens</name>
    <dbReference type="NCBI Taxonomy" id="1392998"/>
    <lineage>
        <taxon>Archaea</taxon>
        <taxon>Methanobacteriati</taxon>
        <taxon>Methanobacteriota</taxon>
        <taxon>Stenosarchaea group</taxon>
        <taxon>Methanomicrobia</taxon>
        <taxon>Methanosarcinales</taxon>
        <taxon>ANME-2 cluster</taxon>
        <taxon>Candidatus Methanoperedentaceae</taxon>
        <taxon>Candidatus Methanoperedens</taxon>
    </lineage>
</organism>
<evidence type="ECO:0000256" key="4">
    <source>
        <dbReference type="ARBA" id="ARBA00022723"/>
    </source>
</evidence>
<keyword evidence="8" id="KW-1185">Reference proteome</keyword>
<feature type="binding site" evidence="6">
    <location>
        <position position="75"/>
    </location>
    <ligand>
        <name>Fe cation</name>
        <dbReference type="ChEBI" id="CHEBI:24875"/>
    </ligand>
</feature>
<evidence type="ECO:0000256" key="5">
    <source>
        <dbReference type="ARBA" id="ARBA00023002"/>
    </source>
</evidence>
<dbReference type="InterPro" id="IPR018194">
    <property type="entry name" value="Ni-dep_hyd_lsu_Ni_BS"/>
</dbReference>
<feature type="binding site" evidence="6">
    <location>
        <position position="440"/>
    </location>
    <ligand>
        <name>Fe cation</name>
        <dbReference type="ChEBI" id="CHEBI:24875"/>
    </ligand>
</feature>
<feature type="binding site" evidence="6">
    <location>
        <position position="443"/>
    </location>
    <ligand>
        <name>Mg(2+)</name>
        <dbReference type="ChEBI" id="CHEBI:18420"/>
    </ligand>
</feature>
<protein>
    <submittedName>
        <fullName evidence="7">Coenzyme F420-reducing hydrogenase, alpha subunit</fullName>
    </submittedName>
</protein>
<evidence type="ECO:0000313" key="7">
    <source>
        <dbReference type="EMBL" id="KCZ71790.1"/>
    </source>
</evidence>
<evidence type="ECO:0000256" key="2">
    <source>
        <dbReference type="ARBA" id="ARBA00009292"/>
    </source>
</evidence>
<dbReference type="OrthoDB" id="42371at2157"/>
<keyword evidence="3 6" id="KW-0533">Nickel</keyword>
<comment type="similarity">
    <text evidence="2">Belongs to the [NiFe]/[NiFeSe] hydrogenase large subunit family.</text>
</comment>
<feature type="binding site" evidence="6">
    <location>
        <position position="53"/>
    </location>
    <ligand>
        <name>Mg(2+)</name>
        <dbReference type="ChEBI" id="CHEBI:18420"/>
    </ligand>
</feature>
<feature type="binding site" evidence="6">
    <location>
        <position position="72"/>
    </location>
    <ligand>
        <name>Ni(2+)</name>
        <dbReference type="ChEBI" id="CHEBI:49786"/>
    </ligand>
</feature>
<dbReference type="RefSeq" id="WP_048090768.1">
    <property type="nucleotide sequence ID" value="NZ_JMIY01000004.1"/>
</dbReference>
<dbReference type="GO" id="GO:0008901">
    <property type="term" value="F:ferredoxin hydrogenase activity"/>
    <property type="evidence" value="ECO:0007669"/>
    <property type="project" value="InterPro"/>
</dbReference>
<proteinExistence type="inferred from homology"/>
<dbReference type="PATRIC" id="fig|1392998.3.peg.1845"/>
<dbReference type="SUPFAM" id="SSF56762">
    <property type="entry name" value="HydB/Nqo4-like"/>
    <property type="match status" value="1"/>
</dbReference>
<sequence>MTGNSNNTDSRDIKVDIHYLTRVEGHGNIVVDVKEGKLTRCEFQVIESPRFFESMLVDRCIWEAQHLTSRICGICACAHSLASIKAAEDALGIKPSEEVISLRKLLLHTEMMDSHILHVYFLVVPDLLGVKSVMQLIKTHKPLVEMALRMKRMSDYAGEVLAGRHIHPISYVIGGLTQMPSKKGLEKLYKLMLEARRDGDETVKIIKALKFPEFNRPTQYMSLTSEEEYAFYDGDLIINGGRRTKIRDYKKLLTEKVLDYSTAKISTIDNKPYTVGAISRFNNNYDKLNKKAKEVAKELGLKPPCHNPYLNTAIQLVEWVHCLEESIKMMEKILKNGLKEEKIVVASWPKRSQINTLKFMPDTGTGCVEAPRGSLFHQYSIDDTAHITAADCVIPTNQNIGNLEEDMRKIVPELLGTHTQEQITLDLEMLARAYDPCISCATHVLDVKFVNA</sequence>
<dbReference type="AlphaFoldDB" id="A0A062V8U4"/>
<evidence type="ECO:0000256" key="1">
    <source>
        <dbReference type="ARBA" id="ARBA00001967"/>
    </source>
</evidence>
<evidence type="ECO:0000256" key="3">
    <source>
        <dbReference type="ARBA" id="ARBA00022596"/>
    </source>
</evidence>
<gene>
    <name evidence="7" type="ORF">ANME2D_01845</name>
</gene>
<evidence type="ECO:0000256" key="6">
    <source>
        <dbReference type="PIRSR" id="PIRSR601501-1"/>
    </source>
</evidence>
<keyword evidence="5" id="KW-0560">Oxidoreductase</keyword>
<comment type="cofactor">
    <cofactor evidence="6">
        <name>Fe cation</name>
        <dbReference type="ChEBI" id="CHEBI:24875"/>
    </cofactor>
</comment>
<dbReference type="Gene3D" id="1.10.645.10">
    <property type="entry name" value="Cytochrome-c3 Hydrogenase, chain B"/>
    <property type="match status" value="1"/>
</dbReference>
<dbReference type="InterPro" id="IPR029014">
    <property type="entry name" value="NiFe-Hase_large"/>
</dbReference>
<reference evidence="7 8" key="1">
    <citation type="journal article" date="2013" name="Nature">
        <title>Anaerobic oxidation of methane coupled to nitrate reduction in a novel archaeal lineage.</title>
        <authorList>
            <person name="Haroon M.F."/>
            <person name="Hu S."/>
            <person name="Shi Y."/>
            <person name="Imelfort M."/>
            <person name="Keller J."/>
            <person name="Hugenholtz P."/>
            <person name="Yuan Z."/>
            <person name="Tyson G.W."/>
        </authorList>
    </citation>
    <scope>NUCLEOTIDE SEQUENCE [LARGE SCALE GENOMIC DNA]</scope>
    <source>
        <strain evidence="7 8">ANME-2d</strain>
    </source>
</reference>
<dbReference type="PANTHER" id="PTHR43600">
    <property type="entry name" value="COENZYME F420 HYDROGENASE, SUBUNIT ALPHA"/>
    <property type="match status" value="1"/>
</dbReference>
<dbReference type="Proteomes" id="UP000027153">
    <property type="component" value="Unassembled WGS sequence"/>
</dbReference>
<keyword evidence="6" id="KW-0460">Magnesium</keyword>